<dbReference type="GO" id="GO:0008250">
    <property type="term" value="C:oligosaccharyltransferase complex"/>
    <property type="evidence" value="ECO:0007669"/>
    <property type="project" value="UniProtKB-UniRule"/>
</dbReference>
<keyword evidence="5 6" id="KW-0472">Membrane</keyword>
<name>M2W552_GALSU</name>
<dbReference type="RefSeq" id="XP_005707386.1">
    <property type="nucleotide sequence ID" value="XM_005707329.1"/>
</dbReference>
<gene>
    <name evidence="7" type="ORF">Gasu_18800</name>
</gene>
<keyword evidence="4 6" id="KW-1133">Transmembrane helix</keyword>
<evidence type="ECO:0000256" key="4">
    <source>
        <dbReference type="ARBA" id="ARBA00022989"/>
    </source>
</evidence>
<proteinExistence type="inferred from homology"/>
<dbReference type="KEGG" id="gsl:Gasu_18800"/>
<dbReference type="GO" id="GO:0006487">
    <property type="term" value="P:protein N-linked glycosylation"/>
    <property type="evidence" value="ECO:0007669"/>
    <property type="project" value="UniProtKB-UniRule"/>
</dbReference>
<keyword evidence="3 6" id="KW-0812">Transmembrane</keyword>
<comment type="similarity">
    <text evidence="2 6">Belongs to the OST5 family.</text>
</comment>
<organism evidence="7 8">
    <name type="scientific">Galdieria sulphuraria</name>
    <name type="common">Red alga</name>
    <dbReference type="NCBI Taxonomy" id="130081"/>
    <lineage>
        <taxon>Eukaryota</taxon>
        <taxon>Rhodophyta</taxon>
        <taxon>Bangiophyceae</taxon>
        <taxon>Galdieriales</taxon>
        <taxon>Galdieriaceae</taxon>
        <taxon>Galdieria</taxon>
    </lineage>
</organism>
<feature type="transmembrane region" description="Helical" evidence="6">
    <location>
        <begin position="46"/>
        <end position="66"/>
    </location>
</feature>
<sequence length="71" mass="8168">MIRSSHPRLDFWLTVVFTLVGWIALLWFLLQLAIATAYRRSWKQEWLSMLTAAIGLGQGLIFALIYNGQSL</sequence>
<evidence type="ECO:0000313" key="7">
    <source>
        <dbReference type="EMBL" id="EME30866.1"/>
    </source>
</evidence>
<protein>
    <recommendedName>
        <fullName evidence="6">Dolichyl-diphosphooligosaccharide-protein glycosyltransferase subunit OST5</fullName>
    </recommendedName>
</protein>
<dbReference type="Proteomes" id="UP000030680">
    <property type="component" value="Unassembled WGS sequence"/>
</dbReference>
<dbReference type="InterPro" id="IPR007915">
    <property type="entry name" value="TMEM258/Ost5"/>
</dbReference>
<dbReference type="AlphaFoldDB" id="M2W552"/>
<dbReference type="EMBL" id="KB454496">
    <property type="protein sequence ID" value="EME30866.1"/>
    <property type="molecule type" value="Genomic_DNA"/>
</dbReference>
<evidence type="ECO:0000256" key="5">
    <source>
        <dbReference type="ARBA" id="ARBA00023136"/>
    </source>
</evidence>
<reference evidence="8" key="1">
    <citation type="journal article" date="2013" name="Science">
        <title>Gene transfer from bacteria and archaea facilitated evolution of an extremophilic eukaryote.</title>
        <authorList>
            <person name="Schonknecht G."/>
            <person name="Chen W.H."/>
            <person name="Ternes C.M."/>
            <person name="Barbier G.G."/>
            <person name="Shrestha R.P."/>
            <person name="Stanke M."/>
            <person name="Brautigam A."/>
            <person name="Baker B.J."/>
            <person name="Banfield J.F."/>
            <person name="Garavito R.M."/>
            <person name="Carr K."/>
            <person name="Wilkerson C."/>
            <person name="Rensing S.A."/>
            <person name="Gagneul D."/>
            <person name="Dickenson N.E."/>
            <person name="Oesterhelt C."/>
            <person name="Lercher M.J."/>
            <person name="Weber A.P."/>
        </authorList>
    </citation>
    <scope>NUCLEOTIDE SEQUENCE [LARGE SCALE GENOMIC DNA]</scope>
    <source>
        <strain evidence="8">074W</strain>
    </source>
</reference>
<evidence type="ECO:0000256" key="3">
    <source>
        <dbReference type="ARBA" id="ARBA00022692"/>
    </source>
</evidence>
<comment type="subunit">
    <text evidence="6">Component of the oligosaccharyltransferase (OST) complex.</text>
</comment>
<comment type="subcellular location">
    <subcellularLocation>
        <location evidence="1 6">Membrane</location>
        <topology evidence="1 6">Multi-pass membrane protein</topology>
    </subcellularLocation>
</comment>
<evidence type="ECO:0000313" key="8">
    <source>
        <dbReference type="Proteomes" id="UP000030680"/>
    </source>
</evidence>
<dbReference type="Pfam" id="PF05251">
    <property type="entry name" value="Ost5"/>
    <property type="match status" value="1"/>
</dbReference>
<evidence type="ECO:0000256" key="1">
    <source>
        <dbReference type="ARBA" id="ARBA00004141"/>
    </source>
</evidence>
<keyword evidence="8" id="KW-1185">Reference proteome</keyword>
<evidence type="ECO:0000256" key="6">
    <source>
        <dbReference type="RuleBase" id="RU367008"/>
    </source>
</evidence>
<feature type="transmembrane region" description="Helical" evidence="6">
    <location>
        <begin position="12"/>
        <end position="34"/>
    </location>
</feature>
<accession>M2W552</accession>
<evidence type="ECO:0000256" key="2">
    <source>
        <dbReference type="ARBA" id="ARBA00009825"/>
    </source>
</evidence>
<dbReference type="GeneID" id="17089561"/>
<dbReference type="Gramene" id="EME30866">
    <property type="protein sequence ID" value="EME30866"/>
    <property type="gene ID" value="Gasu_18800"/>
</dbReference>
<comment type="function">
    <text evidence="6">Subunit of the oligosaccharyl transferase (OST) complex that catalyzes the initial transfer of a defined glycan (Glc(3)Man(9)GlcNAc(2) in eukaryotes) from the lipid carrier dolichol-pyrophosphate to an asparagine residue within an Asn-X-Ser/Thr consensus motif in nascent polypeptide chains, the first step in protein N-glycosylation. N-glycosylation occurs cotranslationally and the complex associates with the Sec61 complex at the channel-forming translocon complex that mediates protein translocation across the endoplasmic reticulum (ER). All subunits are required for a maximal enzyme activity.</text>
</comment>